<evidence type="ECO:0000256" key="4">
    <source>
        <dbReference type="ARBA" id="ARBA00022475"/>
    </source>
</evidence>
<comment type="similarity">
    <text evidence="2">Belongs to the binding-protein-dependent transport system permease family. CysTW subfamily.</text>
</comment>
<dbReference type="PANTHER" id="PTHR43848:SF2">
    <property type="entry name" value="PUTRESCINE TRANSPORT SYSTEM PERMEASE PROTEIN POTI"/>
    <property type="match status" value="1"/>
</dbReference>
<dbReference type="CDD" id="cd06261">
    <property type="entry name" value="TM_PBP2"/>
    <property type="match status" value="1"/>
</dbReference>
<sequence length="270" mass="29035">MKQGIGWLSLTLGVLGFGLLYLPITVMIAYSFNAGKLVSVWSGFSTKWYASLLHNDQLLSAFGKSLWVAFWAANISTIFGILIAIAFVRLGNFRFRLGLSALASAPLVMPEVVTGLSMLLLFIAMESMFGWPAGRGIDTIIIAHATFGMCFAAVVIQARLRDFDQALEDAACDLGARQPYIFLTITLPIIAPAVVAAWLLAFTLSFDDLVIASFVSGPGSSTLPIVVFAKVRLGVTPEINALATMMIAVVAISVISASIIMHRRLANKTE</sequence>
<evidence type="ECO:0000259" key="9">
    <source>
        <dbReference type="PROSITE" id="PS50928"/>
    </source>
</evidence>
<feature type="transmembrane region" description="Helical" evidence="8">
    <location>
        <begin position="137"/>
        <end position="160"/>
    </location>
</feature>
<dbReference type="EC" id="2.1.3.3" evidence="10"/>
<feature type="domain" description="ABC transmembrane type-1" evidence="9">
    <location>
        <begin position="62"/>
        <end position="260"/>
    </location>
</feature>
<feature type="transmembrane region" description="Helical" evidence="8">
    <location>
        <begin position="180"/>
        <end position="203"/>
    </location>
</feature>
<feature type="transmembrane region" description="Helical" evidence="8">
    <location>
        <begin position="66"/>
        <end position="88"/>
    </location>
</feature>
<dbReference type="STRING" id="488538.SAR116_2034"/>
<dbReference type="HOGENOM" id="CLU_016047_3_0_5"/>
<dbReference type="Gene3D" id="1.10.3720.10">
    <property type="entry name" value="MetI-like"/>
    <property type="match status" value="1"/>
</dbReference>
<evidence type="ECO:0000256" key="3">
    <source>
        <dbReference type="ARBA" id="ARBA00022448"/>
    </source>
</evidence>
<dbReference type="EMBL" id="CP001751">
    <property type="protein sequence ID" value="ADE40277.1"/>
    <property type="molecule type" value="Genomic_DNA"/>
</dbReference>
<reference evidence="10 11" key="1">
    <citation type="journal article" date="2010" name="J. Bacteriol.">
        <title>Complete genome sequence of "Candidatus Puniceispirillum marinum" IMCC1322, a representative of the SAR116 clade in the Alphaproteobacteria.</title>
        <authorList>
            <person name="Oh H.M."/>
            <person name="Kwon K.K."/>
            <person name="Kang I."/>
            <person name="Kang S.G."/>
            <person name="Lee J.H."/>
            <person name="Kim S.J."/>
            <person name="Cho J.C."/>
        </authorList>
    </citation>
    <scope>NUCLEOTIDE SEQUENCE [LARGE SCALE GENOMIC DNA]</scope>
    <source>
        <strain evidence="10 11">IMCC1322</strain>
    </source>
</reference>
<dbReference type="Proteomes" id="UP000007460">
    <property type="component" value="Chromosome"/>
</dbReference>
<feature type="transmembrane region" description="Helical" evidence="8">
    <location>
        <begin position="241"/>
        <end position="261"/>
    </location>
</feature>
<evidence type="ECO:0000256" key="7">
    <source>
        <dbReference type="ARBA" id="ARBA00023136"/>
    </source>
</evidence>
<evidence type="ECO:0000256" key="8">
    <source>
        <dbReference type="RuleBase" id="RU363032"/>
    </source>
</evidence>
<dbReference type="OrthoDB" id="9782004at2"/>
<evidence type="ECO:0000256" key="2">
    <source>
        <dbReference type="ARBA" id="ARBA00007069"/>
    </source>
</evidence>
<dbReference type="PANTHER" id="PTHR43848">
    <property type="entry name" value="PUTRESCINE TRANSPORT SYSTEM PERMEASE PROTEIN POTI"/>
    <property type="match status" value="1"/>
</dbReference>
<dbReference type="GO" id="GO:0004585">
    <property type="term" value="F:ornithine carbamoyltransferase activity"/>
    <property type="evidence" value="ECO:0007669"/>
    <property type="project" value="UniProtKB-EC"/>
</dbReference>
<comment type="subcellular location">
    <subcellularLocation>
        <location evidence="1 8">Cell membrane</location>
        <topology evidence="1 8">Multi-pass membrane protein</topology>
    </subcellularLocation>
</comment>
<evidence type="ECO:0000256" key="5">
    <source>
        <dbReference type="ARBA" id="ARBA00022692"/>
    </source>
</evidence>
<organism evidence="10 11">
    <name type="scientific">Puniceispirillum marinum (strain IMCC1322)</name>
    <dbReference type="NCBI Taxonomy" id="488538"/>
    <lineage>
        <taxon>Bacteria</taxon>
        <taxon>Pseudomonadati</taxon>
        <taxon>Pseudomonadota</taxon>
        <taxon>Alphaproteobacteria</taxon>
        <taxon>Candidatus Puniceispirillales</taxon>
        <taxon>Candidatus Puniceispirillaceae</taxon>
        <taxon>Candidatus Puniceispirillum</taxon>
    </lineage>
</organism>
<evidence type="ECO:0000256" key="6">
    <source>
        <dbReference type="ARBA" id="ARBA00022989"/>
    </source>
</evidence>
<dbReference type="SUPFAM" id="SSF161098">
    <property type="entry name" value="MetI-like"/>
    <property type="match status" value="1"/>
</dbReference>
<keyword evidence="11" id="KW-1185">Reference proteome</keyword>
<evidence type="ECO:0000313" key="10">
    <source>
        <dbReference type="EMBL" id="ADE40277.1"/>
    </source>
</evidence>
<feature type="transmembrane region" description="Helical" evidence="8">
    <location>
        <begin position="100"/>
        <end position="125"/>
    </location>
</feature>
<dbReference type="InterPro" id="IPR051789">
    <property type="entry name" value="Bact_Polyamine_Transport"/>
</dbReference>
<dbReference type="InterPro" id="IPR035906">
    <property type="entry name" value="MetI-like_sf"/>
</dbReference>
<dbReference type="KEGG" id="apb:SAR116_2034"/>
<keyword evidence="3 8" id="KW-0813">Transport</keyword>
<accession>D5BN84</accession>
<protein>
    <submittedName>
        <fullName evidence="10">Ornithine carbamoyltransferase</fullName>
        <ecNumber evidence="10">2.1.3.3</ecNumber>
    </submittedName>
</protein>
<evidence type="ECO:0000313" key="11">
    <source>
        <dbReference type="Proteomes" id="UP000007460"/>
    </source>
</evidence>
<keyword evidence="5 8" id="KW-0812">Transmembrane</keyword>
<dbReference type="PROSITE" id="PS50928">
    <property type="entry name" value="ABC_TM1"/>
    <property type="match status" value="1"/>
</dbReference>
<dbReference type="InterPro" id="IPR000515">
    <property type="entry name" value="MetI-like"/>
</dbReference>
<dbReference type="RefSeq" id="WP_013046904.1">
    <property type="nucleotide sequence ID" value="NC_014010.1"/>
</dbReference>
<keyword evidence="7 8" id="KW-0472">Membrane</keyword>
<proteinExistence type="inferred from homology"/>
<feature type="transmembrane region" description="Helical" evidence="8">
    <location>
        <begin position="7"/>
        <end position="32"/>
    </location>
</feature>
<keyword evidence="6 8" id="KW-1133">Transmembrane helix</keyword>
<dbReference type="AlphaFoldDB" id="D5BN84"/>
<keyword evidence="10" id="KW-0808">Transferase</keyword>
<gene>
    <name evidence="10" type="ordered locus">SAR116_2034</name>
</gene>
<dbReference type="GO" id="GO:0005886">
    <property type="term" value="C:plasma membrane"/>
    <property type="evidence" value="ECO:0007669"/>
    <property type="project" value="UniProtKB-SubCell"/>
</dbReference>
<dbReference type="GO" id="GO:0055085">
    <property type="term" value="P:transmembrane transport"/>
    <property type="evidence" value="ECO:0007669"/>
    <property type="project" value="InterPro"/>
</dbReference>
<name>D5BN84_PUNMI</name>
<dbReference type="eggNOG" id="COG1177">
    <property type="taxonomic scope" value="Bacteria"/>
</dbReference>
<evidence type="ECO:0000256" key="1">
    <source>
        <dbReference type="ARBA" id="ARBA00004651"/>
    </source>
</evidence>
<dbReference type="Pfam" id="PF00528">
    <property type="entry name" value="BPD_transp_1"/>
    <property type="match status" value="1"/>
</dbReference>
<keyword evidence="4" id="KW-1003">Cell membrane</keyword>